<dbReference type="SUPFAM" id="SSF52172">
    <property type="entry name" value="CheY-like"/>
    <property type="match status" value="1"/>
</dbReference>
<accession>A0ABX1Q6F9</accession>
<dbReference type="InterPro" id="IPR011006">
    <property type="entry name" value="CheY-like_superfamily"/>
</dbReference>
<sequence length="150" mass="16444">MAGARYILLVEDNPDEEALALQALSANGLTDKVVVAHDGMEALDYLFGAGSHHGRDTTQKPAAILLDLQLPRIDGFEVLRRVRAHGQTSLLPVVVVTASHDVDDIREAYRLGANSYVVKPVDFGRFSSVMAQIGRYWLSLNEPADTSTRR</sequence>
<dbReference type="Pfam" id="PF00072">
    <property type="entry name" value="Response_reg"/>
    <property type="match status" value="1"/>
</dbReference>
<keyword evidence="4" id="KW-1185">Reference proteome</keyword>
<dbReference type="RefSeq" id="WP_169259112.1">
    <property type="nucleotide sequence ID" value="NZ_WTVQ01000005.1"/>
</dbReference>
<keyword evidence="1" id="KW-0597">Phosphoprotein</keyword>
<evidence type="ECO:0000259" key="2">
    <source>
        <dbReference type="PROSITE" id="PS50110"/>
    </source>
</evidence>
<dbReference type="PANTHER" id="PTHR44520:SF1">
    <property type="entry name" value="TWO-COMPONENT SYSTEM REGULATORY PROTEIN"/>
    <property type="match status" value="1"/>
</dbReference>
<feature type="modified residue" description="4-aspartylphosphate" evidence="1">
    <location>
        <position position="67"/>
    </location>
</feature>
<evidence type="ECO:0000313" key="3">
    <source>
        <dbReference type="EMBL" id="NMG73954.1"/>
    </source>
</evidence>
<dbReference type="CDD" id="cd17557">
    <property type="entry name" value="REC_Rcp-like"/>
    <property type="match status" value="1"/>
</dbReference>
<dbReference type="InterPro" id="IPR001789">
    <property type="entry name" value="Sig_transdc_resp-reg_receiver"/>
</dbReference>
<dbReference type="SMART" id="SM00448">
    <property type="entry name" value="REC"/>
    <property type="match status" value="1"/>
</dbReference>
<proteinExistence type="predicted"/>
<name>A0ABX1Q6F9_9RHOO</name>
<dbReference type="InterPro" id="IPR052893">
    <property type="entry name" value="TCS_response_regulator"/>
</dbReference>
<gene>
    <name evidence="3" type="ORF">GPA25_04185</name>
</gene>
<dbReference type="PROSITE" id="PS50110">
    <property type="entry name" value="RESPONSE_REGULATORY"/>
    <property type="match status" value="1"/>
</dbReference>
<evidence type="ECO:0000256" key="1">
    <source>
        <dbReference type="PROSITE-ProRule" id="PRU00169"/>
    </source>
</evidence>
<reference evidence="3 4" key="1">
    <citation type="submission" date="2019-12" db="EMBL/GenBank/DDBJ databases">
        <title>Comparative genomics gives insights into the taxonomy of the Azoarcus-Aromatoleum group and reveals separate origins of nif in the plant-associated Azoarcus and non-plant-associated Aromatoleum sub-groups.</title>
        <authorList>
            <person name="Lafos M."/>
            <person name="Maluk M."/>
            <person name="Batista M."/>
            <person name="Junghare M."/>
            <person name="Carmona M."/>
            <person name="Faoro H."/>
            <person name="Cruz L.M."/>
            <person name="Battistoni F."/>
            <person name="De Souza E."/>
            <person name="Pedrosa F."/>
            <person name="Chen W.-M."/>
            <person name="Poole P.S."/>
            <person name="Dixon R.A."/>
            <person name="James E.K."/>
        </authorList>
    </citation>
    <scope>NUCLEOTIDE SEQUENCE [LARGE SCALE GENOMIC DNA]</scope>
    <source>
        <strain evidence="3 4">22Lin</strain>
    </source>
</reference>
<protein>
    <submittedName>
        <fullName evidence="3">Response regulator</fullName>
    </submittedName>
</protein>
<evidence type="ECO:0000313" key="4">
    <source>
        <dbReference type="Proteomes" id="UP000648984"/>
    </source>
</evidence>
<dbReference type="Proteomes" id="UP000648984">
    <property type="component" value="Unassembled WGS sequence"/>
</dbReference>
<dbReference type="EMBL" id="WTVQ01000005">
    <property type="protein sequence ID" value="NMG73954.1"/>
    <property type="molecule type" value="Genomic_DNA"/>
</dbReference>
<feature type="domain" description="Response regulatory" evidence="2">
    <location>
        <begin position="6"/>
        <end position="134"/>
    </location>
</feature>
<dbReference type="PANTHER" id="PTHR44520">
    <property type="entry name" value="RESPONSE REGULATOR RCP1-RELATED"/>
    <property type="match status" value="1"/>
</dbReference>
<organism evidence="3 4">
    <name type="scientific">Aromatoleum diolicum</name>
    <dbReference type="NCBI Taxonomy" id="75796"/>
    <lineage>
        <taxon>Bacteria</taxon>
        <taxon>Pseudomonadati</taxon>
        <taxon>Pseudomonadota</taxon>
        <taxon>Betaproteobacteria</taxon>
        <taxon>Rhodocyclales</taxon>
        <taxon>Rhodocyclaceae</taxon>
        <taxon>Aromatoleum</taxon>
    </lineage>
</organism>
<dbReference type="Gene3D" id="3.40.50.2300">
    <property type="match status" value="1"/>
</dbReference>
<comment type="caution">
    <text evidence="3">The sequence shown here is derived from an EMBL/GenBank/DDBJ whole genome shotgun (WGS) entry which is preliminary data.</text>
</comment>